<feature type="signal peptide" evidence="1">
    <location>
        <begin position="1"/>
        <end position="20"/>
    </location>
</feature>
<reference evidence="4" key="2">
    <citation type="submission" date="2010-08" db="EMBL/GenBank/DDBJ databases">
        <title>Complete sequence of Fibrobacter succinogenes subsp. succinogenes S85.</title>
        <authorList>
            <person name="Durkin A.S."/>
            <person name="Nelson K.E."/>
            <person name="Morrison M."/>
            <person name="Forsberg C.W."/>
            <person name="Wilson D.B."/>
            <person name="Russell J.B."/>
            <person name="Cann I.K.O."/>
            <person name="Mackie R.I."/>
            <person name="White B.A."/>
        </authorList>
    </citation>
    <scope>NUCLEOTIDE SEQUENCE [LARGE SCALE GENOMIC DNA]</scope>
    <source>
        <strain evidence="4">ATCC 19169 / S85</strain>
    </source>
</reference>
<sequence length="243" mass="27372">MSNMFKVLSAVLFAGSLAFAQSDDLFSDDFQDAATADSIAQANAEATNQSNIGNAQAVGGQWEGFKYEDMGLTQWEYQQAKEQGVTREKLTKLVELGIRPTEYLQKPWNRLGVSEEDWLSQRAEGMEDADIDRSYRYRSGDQKSAYISLLIPSYYQWKTKQTAKATFMDVLEIGSIAVTVVFKVQDKSYWWYGFLGIAAAHLWSFADAFISTQWDSNPDANRFSFGVIPTPDQGVASFFNVKF</sequence>
<dbReference type="EMBL" id="CP001792">
    <property type="protein sequence ID" value="ACX74067.1"/>
    <property type="molecule type" value="Genomic_DNA"/>
</dbReference>
<dbReference type="PATRIC" id="fig|59374.8.peg.846"/>
<feature type="chain" id="PRO_5003001701" evidence="1">
    <location>
        <begin position="21"/>
        <end position="243"/>
    </location>
</feature>
<gene>
    <name evidence="2" type="ordered locus">Fisuc_0455</name>
    <name evidence="3" type="ordered locus">FSU_0872</name>
</gene>
<evidence type="ECO:0000313" key="4">
    <source>
        <dbReference type="Proteomes" id="UP000000517"/>
    </source>
</evidence>
<accession>C9RLC0</accession>
<keyword evidence="5" id="KW-1185">Reference proteome</keyword>
<proteinExistence type="predicted"/>
<evidence type="ECO:0000256" key="1">
    <source>
        <dbReference type="SAM" id="SignalP"/>
    </source>
</evidence>
<dbReference type="AlphaFoldDB" id="C9RLC0"/>
<reference evidence="3" key="3">
    <citation type="submission" date="2010-08" db="EMBL/GenBank/DDBJ databases">
        <authorList>
            <person name="Durkin A.S."/>
            <person name="Nelson K.E."/>
            <person name="Morrison M."/>
            <person name="Forsberg C.W."/>
            <person name="Wilson D.B."/>
            <person name="Russell J.B."/>
            <person name="Cann I.K.O."/>
            <person name="Mackie R.I."/>
            <person name="White B.A."/>
        </authorList>
    </citation>
    <scope>NUCLEOTIDE SEQUENCE</scope>
    <source>
        <strain evidence="3">S85</strain>
    </source>
</reference>
<dbReference type="RefSeq" id="WP_012820297.1">
    <property type="nucleotide sequence ID" value="NC_013410.1"/>
</dbReference>
<dbReference type="HOGENOM" id="CLU_1141238_0_0_0"/>
<dbReference type="STRING" id="59374.FSU_0872"/>
<evidence type="ECO:0000313" key="2">
    <source>
        <dbReference type="EMBL" id="ACX74067.1"/>
    </source>
</evidence>
<dbReference type="OrthoDB" id="9808772at2"/>
<reference evidence="2 5" key="1">
    <citation type="submission" date="2009-10" db="EMBL/GenBank/DDBJ databases">
        <title>Complete sequence of Fibrobacter succinogenes subsp. succinogenes S85.</title>
        <authorList>
            <consortium name="US DOE Joint Genome Institute"/>
            <person name="Lucas S."/>
            <person name="Copeland A."/>
            <person name="Lapidus A."/>
            <person name="Glavina del Rio T."/>
            <person name="Tice H."/>
            <person name="Bruce D."/>
            <person name="Goodwin L."/>
            <person name="Pitluck S."/>
            <person name="Chertkov O."/>
            <person name="Detter J.C."/>
            <person name="Han C."/>
            <person name="Tapia R."/>
            <person name="Larimer F."/>
            <person name="Land M."/>
            <person name="Hauser L."/>
            <person name="Kyrpides N."/>
            <person name="Mikhailova N."/>
            <person name="Weimer P.J."/>
            <person name="Stevenson D.M."/>
            <person name="Boyum J."/>
            <person name="Brumm P.I."/>
            <person name="Mead D."/>
        </authorList>
    </citation>
    <scope>NUCLEOTIDE SEQUENCE [LARGE SCALE GENOMIC DNA]</scope>
    <source>
        <strain evidence="5">ATCC 19169 / S85</strain>
        <strain evidence="2">S85</strain>
    </source>
</reference>
<dbReference type="Proteomes" id="UP000001497">
    <property type="component" value="Chromosome"/>
</dbReference>
<evidence type="ECO:0000313" key="5">
    <source>
        <dbReference type="Proteomes" id="UP000001497"/>
    </source>
</evidence>
<keyword evidence="1" id="KW-0732">Signal</keyword>
<name>C9RLC0_FIBSS</name>
<dbReference type="KEGG" id="fsc:FSU_0872"/>
<dbReference type="KEGG" id="fsu:Fisuc_0455"/>
<organism evidence="3 4">
    <name type="scientific">Fibrobacter succinogenes (strain ATCC 19169 / S85)</name>
    <dbReference type="NCBI Taxonomy" id="59374"/>
    <lineage>
        <taxon>Bacteria</taxon>
        <taxon>Pseudomonadati</taxon>
        <taxon>Fibrobacterota</taxon>
        <taxon>Fibrobacteria</taxon>
        <taxon>Fibrobacterales</taxon>
        <taxon>Fibrobacteraceae</taxon>
        <taxon>Fibrobacter</taxon>
    </lineage>
</organism>
<evidence type="ECO:0000313" key="3">
    <source>
        <dbReference type="EMBL" id="ADL24743.1"/>
    </source>
</evidence>
<protein>
    <submittedName>
        <fullName evidence="3">Conserved domain protein</fullName>
    </submittedName>
</protein>
<dbReference type="Proteomes" id="UP000000517">
    <property type="component" value="Chromosome"/>
</dbReference>
<dbReference type="EMBL" id="CP002158">
    <property type="protein sequence ID" value="ADL24743.1"/>
    <property type="molecule type" value="Genomic_DNA"/>
</dbReference>